<dbReference type="OrthoDB" id="1683520at2759"/>
<sequence length="387" mass="42608">MAFQVKPLAVVIALSWVLSMQQHSSSVNGKPQVPCFFIFGDSLADSGNNNLLDSLAKVNYTPYGIDFPGGATGRFTNGRTTIDVLSQLLGFDNYIPPFSLLNSSDILKGLNYASGAAGIRKESGRQLGARISMDRQLKNHKITISRIADILGKKRAKKHVHKSLHSGVKKWLAKKYLSKCLYSVGMGSNDYINNYFLPQYHDTSKKFTTEQYAEALIKQYSQQIKKLHKYGARKVVLVGVGLIGCTPTAISAGTNGSACVDRMNLAALQFNQRLVSLVDQLNSNLTNAMFIYINSFEMGSGDPAAAGFKVSNVGCCEVNEVGQCKFDQNPCKNRSEYVFWDGFHPTEALNQINAIRSYSSAINPADTYPMDISHLAKLKFNHRVAAY</sequence>
<keyword evidence="3" id="KW-0964">Secreted</keyword>
<dbReference type="PANTHER" id="PTHR45650">
    <property type="entry name" value="GDSL-LIKE LIPASE/ACYLHYDROLASE-RELATED"/>
    <property type="match status" value="1"/>
</dbReference>
<dbReference type="Pfam" id="PF00657">
    <property type="entry name" value="Lipase_GDSL"/>
    <property type="match status" value="1"/>
</dbReference>
<dbReference type="InterPro" id="IPR051238">
    <property type="entry name" value="GDSL_esterase/lipase"/>
</dbReference>
<dbReference type="InterPro" id="IPR035669">
    <property type="entry name" value="SGNH_plant_lipase-like"/>
</dbReference>
<keyword evidence="5 9" id="KW-0378">Hydrolase</keyword>
<comment type="caution">
    <text evidence="9">The sequence shown here is derived from an EMBL/GenBank/DDBJ whole genome shotgun (WGS) entry which is preliminary data.</text>
</comment>
<dbReference type="EC" id="3.1.1.3" evidence="9"/>
<dbReference type="AlphaFoldDB" id="A0A2P6Q570"/>
<dbReference type="InterPro" id="IPR036514">
    <property type="entry name" value="SGNH_hydro_sf"/>
</dbReference>
<dbReference type="CDD" id="cd01837">
    <property type="entry name" value="SGNH_plant_lipase_like"/>
    <property type="match status" value="1"/>
</dbReference>
<feature type="signal peptide" evidence="8">
    <location>
        <begin position="1"/>
        <end position="26"/>
    </location>
</feature>
<dbReference type="Gramene" id="PRQ29309">
    <property type="protein sequence ID" value="PRQ29309"/>
    <property type="gene ID" value="RchiOBHm_Chr5g0012521"/>
</dbReference>
<comment type="similarity">
    <text evidence="2">Belongs to the 'GDSL' lipolytic enzyme family.</text>
</comment>
<evidence type="ECO:0000256" key="5">
    <source>
        <dbReference type="ARBA" id="ARBA00022801"/>
    </source>
</evidence>
<evidence type="ECO:0000256" key="4">
    <source>
        <dbReference type="ARBA" id="ARBA00022729"/>
    </source>
</evidence>
<evidence type="ECO:0000256" key="1">
    <source>
        <dbReference type="ARBA" id="ARBA00004613"/>
    </source>
</evidence>
<feature type="chain" id="PRO_5015193980" evidence="8">
    <location>
        <begin position="27"/>
        <end position="387"/>
    </location>
</feature>
<evidence type="ECO:0000313" key="9">
    <source>
        <dbReference type="EMBL" id="PRQ29309.1"/>
    </source>
</evidence>
<gene>
    <name evidence="9" type="ORF">RchiOBHm_Chr5g0012521</name>
</gene>
<evidence type="ECO:0000256" key="2">
    <source>
        <dbReference type="ARBA" id="ARBA00008668"/>
    </source>
</evidence>
<dbReference type="SUPFAM" id="SSF52266">
    <property type="entry name" value="SGNH hydrolase"/>
    <property type="match status" value="1"/>
</dbReference>
<dbReference type="Proteomes" id="UP000238479">
    <property type="component" value="Chromosome 5"/>
</dbReference>
<dbReference type="GO" id="GO:0016042">
    <property type="term" value="P:lipid catabolic process"/>
    <property type="evidence" value="ECO:0007669"/>
    <property type="project" value="UniProtKB-KW"/>
</dbReference>
<dbReference type="OMA" id="LDAGCCE"/>
<keyword evidence="4 8" id="KW-0732">Signal</keyword>
<keyword evidence="6" id="KW-0442">Lipid degradation</keyword>
<keyword evidence="10" id="KW-1185">Reference proteome</keyword>
<proteinExistence type="inferred from homology"/>
<reference evidence="9 10" key="1">
    <citation type="journal article" date="2018" name="Nat. Genet.">
        <title>The Rosa genome provides new insights in the design of modern roses.</title>
        <authorList>
            <person name="Bendahmane M."/>
        </authorList>
    </citation>
    <scope>NUCLEOTIDE SEQUENCE [LARGE SCALE GENOMIC DNA]</scope>
    <source>
        <strain evidence="10">cv. Old Blush</strain>
    </source>
</reference>
<protein>
    <submittedName>
        <fullName evidence="9">Putative triacylglycerol lipase</fullName>
        <ecNumber evidence="9">3.1.1.3</ecNumber>
    </submittedName>
</protein>
<dbReference type="Gene3D" id="3.40.50.1110">
    <property type="entry name" value="SGNH hydrolase"/>
    <property type="match status" value="1"/>
</dbReference>
<dbReference type="InterPro" id="IPR001087">
    <property type="entry name" value="GDSL"/>
</dbReference>
<dbReference type="GO" id="GO:0005576">
    <property type="term" value="C:extracellular region"/>
    <property type="evidence" value="ECO:0007669"/>
    <property type="project" value="UniProtKB-SubCell"/>
</dbReference>
<comment type="subcellular location">
    <subcellularLocation>
        <location evidence="1">Secreted</location>
    </subcellularLocation>
</comment>
<evidence type="ECO:0000256" key="7">
    <source>
        <dbReference type="ARBA" id="ARBA00023098"/>
    </source>
</evidence>
<dbReference type="GO" id="GO:0004806">
    <property type="term" value="F:triacylglycerol lipase activity"/>
    <property type="evidence" value="ECO:0007669"/>
    <property type="project" value="UniProtKB-EC"/>
</dbReference>
<evidence type="ECO:0000256" key="6">
    <source>
        <dbReference type="ARBA" id="ARBA00022963"/>
    </source>
</evidence>
<evidence type="ECO:0000256" key="3">
    <source>
        <dbReference type="ARBA" id="ARBA00022525"/>
    </source>
</evidence>
<dbReference type="EMBL" id="PDCK01000043">
    <property type="protein sequence ID" value="PRQ29309.1"/>
    <property type="molecule type" value="Genomic_DNA"/>
</dbReference>
<evidence type="ECO:0000256" key="8">
    <source>
        <dbReference type="SAM" id="SignalP"/>
    </source>
</evidence>
<accession>A0A2P6Q570</accession>
<organism evidence="9 10">
    <name type="scientific">Rosa chinensis</name>
    <name type="common">China rose</name>
    <dbReference type="NCBI Taxonomy" id="74649"/>
    <lineage>
        <taxon>Eukaryota</taxon>
        <taxon>Viridiplantae</taxon>
        <taxon>Streptophyta</taxon>
        <taxon>Embryophyta</taxon>
        <taxon>Tracheophyta</taxon>
        <taxon>Spermatophyta</taxon>
        <taxon>Magnoliopsida</taxon>
        <taxon>eudicotyledons</taxon>
        <taxon>Gunneridae</taxon>
        <taxon>Pentapetalae</taxon>
        <taxon>rosids</taxon>
        <taxon>fabids</taxon>
        <taxon>Rosales</taxon>
        <taxon>Rosaceae</taxon>
        <taxon>Rosoideae</taxon>
        <taxon>Rosoideae incertae sedis</taxon>
        <taxon>Rosa</taxon>
    </lineage>
</organism>
<name>A0A2P6Q570_ROSCH</name>
<dbReference type="PANTHER" id="PTHR45650:SF75">
    <property type="entry name" value="GDSL-LIKE LIPASE_ACYLHYDROLASE"/>
    <property type="match status" value="1"/>
</dbReference>
<keyword evidence="7" id="KW-0443">Lipid metabolism</keyword>
<evidence type="ECO:0000313" key="10">
    <source>
        <dbReference type="Proteomes" id="UP000238479"/>
    </source>
</evidence>